<proteinExistence type="predicted"/>
<dbReference type="PROSITE" id="PS00636">
    <property type="entry name" value="DNAJ_1"/>
    <property type="match status" value="1"/>
</dbReference>
<dbReference type="RefSeq" id="XP_044549435.1">
    <property type="nucleotide sequence ID" value="XM_044692765.1"/>
</dbReference>
<feature type="compositionally biased region" description="Low complexity" evidence="1">
    <location>
        <begin position="226"/>
        <end position="241"/>
    </location>
</feature>
<gene>
    <name evidence="4" type="ORF">C9374_003257</name>
</gene>
<sequence>MRRKAFMNLFTLFGKEKNSSSAATSFRSINSLIVLQIVIIIVLVNCYLCSSYSVHAASRNDPKGFYEILGLNPSCSHRDIKSAYRKLSLEYHPDRNRNKPESEQKVLKEKYVRICQAYEVLSDENKRQAYSRGFYHDSNSDDSSHESSGHHFHQFHDLSDLFKHFHFGEGAASSDDSGSSTSGQQFRFNPFGSFFDDDSNEEEDDDFGGFHFHFGFPHHQKKASKKQQNANSQSSSNSDNGNKGGVFSGMFDKLKSAFGFNQEQTTSYEESSSGGYREGYQRVKKVVTKIASDGTRTTYVTYEYIPTGQNRRGGFKF</sequence>
<organism evidence="4 5">
    <name type="scientific">Naegleria lovaniensis</name>
    <name type="common">Amoeba</name>
    <dbReference type="NCBI Taxonomy" id="51637"/>
    <lineage>
        <taxon>Eukaryota</taxon>
        <taxon>Discoba</taxon>
        <taxon>Heterolobosea</taxon>
        <taxon>Tetramitia</taxon>
        <taxon>Eutetramitia</taxon>
        <taxon>Vahlkampfiidae</taxon>
        <taxon>Naegleria</taxon>
    </lineage>
</organism>
<dbReference type="EMBL" id="PYSW02000018">
    <property type="protein sequence ID" value="KAG2385442.1"/>
    <property type="molecule type" value="Genomic_DNA"/>
</dbReference>
<keyword evidence="2" id="KW-1133">Transmembrane helix</keyword>
<protein>
    <recommendedName>
        <fullName evidence="3">J domain-containing protein</fullName>
    </recommendedName>
</protein>
<dbReference type="GO" id="GO:0051087">
    <property type="term" value="F:protein-folding chaperone binding"/>
    <property type="evidence" value="ECO:0007669"/>
    <property type="project" value="TreeGrafter"/>
</dbReference>
<keyword evidence="2" id="KW-0472">Membrane</keyword>
<keyword evidence="5" id="KW-1185">Reference proteome</keyword>
<dbReference type="PROSITE" id="PS50076">
    <property type="entry name" value="DNAJ_2"/>
    <property type="match status" value="1"/>
</dbReference>
<dbReference type="PANTHER" id="PTHR43948:SF10">
    <property type="entry name" value="MRJ, ISOFORM E"/>
    <property type="match status" value="1"/>
</dbReference>
<dbReference type="GO" id="GO:0044183">
    <property type="term" value="F:protein folding chaperone"/>
    <property type="evidence" value="ECO:0007669"/>
    <property type="project" value="TreeGrafter"/>
</dbReference>
<dbReference type="PRINTS" id="PR00625">
    <property type="entry name" value="JDOMAIN"/>
</dbReference>
<dbReference type="SUPFAM" id="SSF46565">
    <property type="entry name" value="Chaperone J-domain"/>
    <property type="match status" value="1"/>
</dbReference>
<evidence type="ECO:0000256" key="2">
    <source>
        <dbReference type="SAM" id="Phobius"/>
    </source>
</evidence>
<dbReference type="Pfam" id="PF00226">
    <property type="entry name" value="DnaJ"/>
    <property type="match status" value="1"/>
</dbReference>
<evidence type="ECO:0000313" key="5">
    <source>
        <dbReference type="Proteomes" id="UP000816034"/>
    </source>
</evidence>
<evidence type="ECO:0000256" key="1">
    <source>
        <dbReference type="SAM" id="MobiDB-lite"/>
    </source>
</evidence>
<dbReference type="AlphaFoldDB" id="A0AA88GR06"/>
<dbReference type="PANTHER" id="PTHR43948">
    <property type="entry name" value="DNAJ HOMOLOG SUBFAMILY B"/>
    <property type="match status" value="1"/>
</dbReference>
<dbReference type="InterPro" id="IPR018253">
    <property type="entry name" value="DnaJ_domain_CS"/>
</dbReference>
<dbReference type="GeneID" id="68095712"/>
<dbReference type="Proteomes" id="UP000816034">
    <property type="component" value="Unassembled WGS sequence"/>
</dbReference>
<evidence type="ECO:0000313" key="4">
    <source>
        <dbReference type="EMBL" id="KAG2385442.1"/>
    </source>
</evidence>
<evidence type="ECO:0000259" key="3">
    <source>
        <dbReference type="PROSITE" id="PS50076"/>
    </source>
</evidence>
<feature type="region of interest" description="Disordered" evidence="1">
    <location>
        <begin position="221"/>
        <end position="243"/>
    </location>
</feature>
<dbReference type="GO" id="GO:0005634">
    <property type="term" value="C:nucleus"/>
    <property type="evidence" value="ECO:0007669"/>
    <property type="project" value="TreeGrafter"/>
</dbReference>
<dbReference type="SMART" id="SM00271">
    <property type="entry name" value="DnaJ"/>
    <property type="match status" value="1"/>
</dbReference>
<feature type="domain" description="J" evidence="3">
    <location>
        <begin position="64"/>
        <end position="134"/>
    </location>
</feature>
<dbReference type="InterPro" id="IPR001623">
    <property type="entry name" value="DnaJ_domain"/>
</dbReference>
<accession>A0AA88GR06</accession>
<comment type="caution">
    <text evidence="4">The sequence shown here is derived from an EMBL/GenBank/DDBJ whole genome shotgun (WGS) entry which is preliminary data.</text>
</comment>
<feature type="transmembrane region" description="Helical" evidence="2">
    <location>
        <begin position="32"/>
        <end position="54"/>
    </location>
</feature>
<dbReference type="GO" id="GO:0051082">
    <property type="term" value="F:unfolded protein binding"/>
    <property type="evidence" value="ECO:0007669"/>
    <property type="project" value="TreeGrafter"/>
</dbReference>
<dbReference type="InterPro" id="IPR036869">
    <property type="entry name" value="J_dom_sf"/>
</dbReference>
<name>A0AA88GR06_NAELO</name>
<reference evidence="4 5" key="1">
    <citation type="journal article" date="2018" name="BMC Genomics">
        <title>The genome of Naegleria lovaniensis, the basis for a comparative approach to unravel pathogenicity factors of the human pathogenic amoeba N. fowleri.</title>
        <authorList>
            <person name="Liechti N."/>
            <person name="Schurch N."/>
            <person name="Bruggmann R."/>
            <person name="Wittwer M."/>
        </authorList>
    </citation>
    <scope>NUCLEOTIDE SEQUENCE [LARGE SCALE GENOMIC DNA]</scope>
    <source>
        <strain evidence="4 5">ATCC 30569</strain>
    </source>
</reference>
<dbReference type="CDD" id="cd06257">
    <property type="entry name" value="DnaJ"/>
    <property type="match status" value="1"/>
</dbReference>
<dbReference type="Gene3D" id="1.10.287.110">
    <property type="entry name" value="DnaJ domain"/>
    <property type="match status" value="1"/>
</dbReference>
<keyword evidence="2" id="KW-0812">Transmembrane</keyword>
<dbReference type="GO" id="GO:0005737">
    <property type="term" value="C:cytoplasm"/>
    <property type="evidence" value="ECO:0007669"/>
    <property type="project" value="TreeGrafter"/>
</dbReference>